<dbReference type="Pfam" id="PF00208">
    <property type="entry name" value="ELFV_dehydrog"/>
    <property type="match status" value="1"/>
</dbReference>
<proteinExistence type="inferred from homology"/>
<dbReference type="PROSITE" id="PS00074">
    <property type="entry name" value="GLFV_DEHYDROGENASE"/>
    <property type="match status" value="1"/>
</dbReference>
<dbReference type="Gene3D" id="3.40.50.720">
    <property type="entry name" value="NAD(P)-binding Rossmann-like Domain"/>
    <property type="match status" value="1"/>
</dbReference>
<dbReference type="SUPFAM" id="SSF53223">
    <property type="entry name" value="Aminoacid dehydrogenase-like, N-terminal domain"/>
    <property type="match status" value="1"/>
</dbReference>
<feature type="binding site" evidence="5">
    <location>
        <position position="92"/>
    </location>
    <ligand>
        <name>substrate</name>
    </ligand>
</feature>
<dbReference type="InterPro" id="IPR033922">
    <property type="entry name" value="NAD_bind_Glu_DH"/>
</dbReference>
<name>A0A2M6W3Q1_9BACT</name>
<dbReference type="Gene3D" id="3.40.50.10860">
    <property type="entry name" value="Leucine Dehydrogenase, chain A, domain 1"/>
    <property type="match status" value="1"/>
</dbReference>
<evidence type="ECO:0000256" key="2">
    <source>
        <dbReference type="ARBA" id="ARBA00023002"/>
    </source>
</evidence>
<dbReference type="PIRSF" id="PIRSF000185">
    <property type="entry name" value="Glu_DH"/>
    <property type="match status" value="1"/>
</dbReference>
<feature type="domain" description="Glutamate/phenylalanine/leucine/valine/L-tryptophan dehydrogenase C-terminal" evidence="8">
    <location>
        <begin position="181"/>
        <end position="410"/>
    </location>
</feature>
<evidence type="ECO:0000256" key="5">
    <source>
        <dbReference type="PIRSR" id="PIRSR000185-2"/>
    </source>
</evidence>
<feature type="binding site" evidence="5">
    <location>
        <position position="188"/>
    </location>
    <ligand>
        <name>NAD(+)</name>
        <dbReference type="ChEBI" id="CHEBI:57540"/>
    </ligand>
</feature>
<dbReference type="GO" id="GO:0000166">
    <property type="term" value="F:nucleotide binding"/>
    <property type="evidence" value="ECO:0007669"/>
    <property type="project" value="UniProtKB-KW"/>
</dbReference>
<dbReference type="InterPro" id="IPR033524">
    <property type="entry name" value="Glu/Leu/Phe/Val_DH_AS"/>
</dbReference>
<gene>
    <name evidence="9" type="ORF">COU31_03325</name>
</gene>
<accession>A0A2M6W3Q1</accession>
<sequence>MQDDPFSGALKQLEKVNKLINLPANIYEQLKAPHRILEVAIPVRMDNKEIKVFIGYRSQFNDARGPYKGGIRFHPNVSKSEVKALSMWMTWKCAVVGIPLGGGKGGVIVNPKELSEGELERLSRGYMRAIYKLVGPNTDVPAPDVYTDPKIMGWMLDEYEKIAGQHVPGLITGKPLSIGGSAARSYSTAMGGYYVLDEAVKKLKIKKAGSKIAIQGFGNAGANMAGILAEKGYKIVAVSDSRGTVYNPQGLDIKKLSEHKTKTKGISNFAGGKNMAEHIFCTKADILILAALENSVTLDNVRDIKAELIVELANGPITPQADEILSSKKITVVPDILANAGGVAVSYFEQAQNAYNYYWTEEKVLSELESMMRESFKKCWEKKDKYKSDLRMGAYVLSVERVALAMKDRGWA</sequence>
<protein>
    <recommendedName>
        <fullName evidence="3">Glutamate dehydrogenase</fullName>
    </recommendedName>
</protein>
<evidence type="ECO:0000256" key="3">
    <source>
        <dbReference type="PIRNR" id="PIRNR000185"/>
    </source>
</evidence>
<dbReference type="SMART" id="SM00839">
    <property type="entry name" value="ELFV_dehydrog"/>
    <property type="match status" value="1"/>
</dbReference>
<evidence type="ECO:0000256" key="1">
    <source>
        <dbReference type="ARBA" id="ARBA00006382"/>
    </source>
</evidence>
<reference evidence="10" key="1">
    <citation type="submission" date="2017-09" db="EMBL/GenBank/DDBJ databases">
        <title>Depth-based differentiation of microbial function through sediment-hosted aquifers and enrichment of novel symbionts in the deep terrestrial subsurface.</title>
        <authorList>
            <person name="Probst A.J."/>
            <person name="Ladd B."/>
            <person name="Jarett J.K."/>
            <person name="Geller-Mcgrath D.E."/>
            <person name="Sieber C.M.K."/>
            <person name="Emerson J.B."/>
            <person name="Anantharaman K."/>
            <person name="Thomas B.C."/>
            <person name="Malmstrom R."/>
            <person name="Stieglmeier M."/>
            <person name="Klingl A."/>
            <person name="Woyke T."/>
            <person name="Ryan C.M."/>
            <person name="Banfield J.F."/>
        </authorList>
    </citation>
    <scope>NUCLEOTIDE SEQUENCE [LARGE SCALE GENOMIC DNA]</scope>
</reference>
<dbReference type="CDD" id="cd01076">
    <property type="entry name" value="NAD_bind_1_Glu_DH"/>
    <property type="match status" value="1"/>
</dbReference>
<comment type="similarity">
    <text evidence="1 3 7">Belongs to the Glu/Leu/Phe/Val dehydrogenases family.</text>
</comment>
<dbReference type="PANTHER" id="PTHR11606:SF13">
    <property type="entry name" value="GLUTAMATE DEHYDROGENASE 1, MITOCHONDRIAL"/>
    <property type="match status" value="1"/>
</dbReference>
<feature type="binding site" evidence="5">
    <location>
        <position position="219"/>
    </location>
    <ligand>
        <name>NAD(+)</name>
        <dbReference type="ChEBI" id="CHEBI:57540"/>
    </ligand>
</feature>
<keyword evidence="5" id="KW-0547">Nucleotide-binding</keyword>
<dbReference type="GO" id="GO:0004352">
    <property type="term" value="F:glutamate dehydrogenase (NAD+) activity"/>
    <property type="evidence" value="ECO:0007669"/>
    <property type="project" value="TreeGrafter"/>
</dbReference>
<dbReference type="AlphaFoldDB" id="A0A2M6W3Q1"/>
<evidence type="ECO:0000256" key="4">
    <source>
        <dbReference type="PIRSR" id="PIRSR000185-1"/>
    </source>
</evidence>
<dbReference type="SUPFAM" id="SSF51735">
    <property type="entry name" value="NAD(P)-binding Rossmann-fold domains"/>
    <property type="match status" value="1"/>
</dbReference>
<dbReference type="InterPro" id="IPR036291">
    <property type="entry name" value="NAD(P)-bd_dom_sf"/>
</dbReference>
<dbReference type="InterPro" id="IPR014362">
    <property type="entry name" value="Glu_DH"/>
</dbReference>
<dbReference type="InterPro" id="IPR006097">
    <property type="entry name" value="Glu/Leu/Phe/Val/Trp_DH_dimer"/>
</dbReference>
<evidence type="ECO:0000256" key="7">
    <source>
        <dbReference type="RuleBase" id="RU004417"/>
    </source>
</evidence>
<evidence type="ECO:0000259" key="8">
    <source>
        <dbReference type="SMART" id="SM00839"/>
    </source>
</evidence>
<comment type="caution">
    <text evidence="9">The sequence shown here is derived from an EMBL/GenBank/DDBJ whole genome shotgun (WGS) entry which is preliminary data.</text>
</comment>
<dbReference type="InterPro" id="IPR046346">
    <property type="entry name" value="Aminoacid_DH-like_N_sf"/>
</dbReference>
<dbReference type="EMBL" id="PFBX01000035">
    <property type="protein sequence ID" value="PIT87355.1"/>
    <property type="molecule type" value="Genomic_DNA"/>
</dbReference>
<feature type="binding site" evidence="5">
    <location>
        <position position="346"/>
    </location>
    <ligand>
        <name>substrate</name>
    </ligand>
</feature>
<feature type="active site" description="Proton donor" evidence="4">
    <location>
        <position position="104"/>
    </location>
</feature>
<dbReference type="FunFam" id="3.40.50.10860:FF:000003">
    <property type="entry name" value="Glutamate dehydrogenase"/>
    <property type="match status" value="1"/>
</dbReference>
<feature type="binding site" evidence="5">
    <location>
        <position position="68"/>
    </location>
    <ligand>
        <name>substrate</name>
    </ligand>
</feature>
<dbReference type="Pfam" id="PF02812">
    <property type="entry name" value="ELFV_dehydrog_N"/>
    <property type="match status" value="1"/>
</dbReference>
<dbReference type="InterPro" id="IPR006095">
    <property type="entry name" value="Glu/Leu/Phe/Val/Trp_DH"/>
</dbReference>
<evidence type="ECO:0000313" key="10">
    <source>
        <dbReference type="Proteomes" id="UP000231183"/>
    </source>
</evidence>
<evidence type="ECO:0000256" key="6">
    <source>
        <dbReference type="PIRSR" id="PIRSR000185-3"/>
    </source>
</evidence>
<organism evidence="9 10">
    <name type="scientific">Candidatus Magasanikbacteria bacterium CG10_big_fil_rev_8_21_14_0_10_40_10</name>
    <dbReference type="NCBI Taxonomy" id="1974648"/>
    <lineage>
        <taxon>Bacteria</taxon>
        <taxon>Candidatus Magasanikiibacteriota</taxon>
    </lineage>
</organism>
<dbReference type="GO" id="GO:0006538">
    <property type="term" value="P:L-glutamate catabolic process"/>
    <property type="evidence" value="ECO:0007669"/>
    <property type="project" value="TreeGrafter"/>
</dbReference>
<dbReference type="PANTHER" id="PTHR11606">
    <property type="entry name" value="GLUTAMATE DEHYDROGENASE"/>
    <property type="match status" value="1"/>
</dbReference>
<evidence type="ECO:0000313" key="9">
    <source>
        <dbReference type="EMBL" id="PIT87355.1"/>
    </source>
</evidence>
<keyword evidence="2 3" id="KW-0560">Oxidoreductase</keyword>
<feature type="site" description="Important for catalysis" evidence="6">
    <location>
        <position position="144"/>
    </location>
</feature>
<keyword evidence="5" id="KW-0520">NAD</keyword>
<dbReference type="Proteomes" id="UP000231183">
    <property type="component" value="Unassembled WGS sequence"/>
</dbReference>
<dbReference type="InterPro" id="IPR006096">
    <property type="entry name" value="Glu/Leu/Phe/Val/Trp_DH_C"/>
</dbReference>
<dbReference type="PRINTS" id="PR00082">
    <property type="entry name" value="GLFDHDRGNASE"/>
</dbReference>